<protein>
    <recommendedName>
        <fullName evidence="5">Ig-like domain-containing protein</fullName>
    </recommendedName>
</protein>
<dbReference type="PROSITE" id="PS50835">
    <property type="entry name" value="IG_LIKE"/>
    <property type="match status" value="1"/>
</dbReference>
<evidence type="ECO:0000259" key="5">
    <source>
        <dbReference type="PROSITE" id="PS50835"/>
    </source>
</evidence>
<dbReference type="Gene3D" id="2.60.40.10">
    <property type="entry name" value="Immunoglobulins"/>
    <property type="match status" value="1"/>
</dbReference>
<dbReference type="InterPro" id="IPR013098">
    <property type="entry name" value="Ig_I-set"/>
</dbReference>
<evidence type="ECO:0000256" key="3">
    <source>
        <dbReference type="ARBA" id="ARBA00023180"/>
    </source>
</evidence>
<dbReference type="InterPro" id="IPR036179">
    <property type="entry name" value="Ig-like_dom_sf"/>
</dbReference>
<proteinExistence type="predicted"/>
<dbReference type="InterPro" id="IPR007110">
    <property type="entry name" value="Ig-like_dom"/>
</dbReference>
<evidence type="ECO:0000256" key="4">
    <source>
        <dbReference type="ARBA" id="ARBA00023319"/>
    </source>
</evidence>
<feature type="domain" description="Ig-like" evidence="5">
    <location>
        <begin position="33"/>
        <end position="91"/>
    </location>
</feature>
<keyword evidence="7" id="KW-1185">Reference proteome</keyword>
<dbReference type="SUPFAM" id="SSF48726">
    <property type="entry name" value="Immunoglobulin"/>
    <property type="match status" value="1"/>
</dbReference>
<gene>
    <name evidence="6" type="ORF">SVUK_LOCUS13454</name>
</gene>
<accession>A0A3P7J5K3</accession>
<dbReference type="AlphaFoldDB" id="A0A3P7J5K3"/>
<dbReference type="InterPro" id="IPR052598">
    <property type="entry name" value="IgSF_CEA-related"/>
</dbReference>
<keyword evidence="3" id="KW-0325">Glycoprotein</keyword>
<reference evidence="6 7" key="1">
    <citation type="submission" date="2018-11" db="EMBL/GenBank/DDBJ databases">
        <authorList>
            <consortium name="Pathogen Informatics"/>
        </authorList>
    </citation>
    <scope>NUCLEOTIDE SEQUENCE [LARGE SCALE GENOMIC DNA]</scope>
</reference>
<dbReference type="SMART" id="SM00409">
    <property type="entry name" value="IG"/>
    <property type="match status" value="1"/>
</dbReference>
<dbReference type="InterPro" id="IPR003599">
    <property type="entry name" value="Ig_sub"/>
</dbReference>
<name>A0A3P7J5K3_STRVU</name>
<evidence type="ECO:0000313" key="6">
    <source>
        <dbReference type="EMBL" id="VDM78456.1"/>
    </source>
</evidence>
<keyword evidence="1" id="KW-0732">Signal</keyword>
<dbReference type="PANTHER" id="PTHR44337:SF8">
    <property type="entry name" value="IMMUNOGLOBULIN SUBTYPE DOMAIN-CONTAINING PROTEIN"/>
    <property type="match status" value="1"/>
</dbReference>
<evidence type="ECO:0000256" key="2">
    <source>
        <dbReference type="ARBA" id="ARBA00023157"/>
    </source>
</evidence>
<keyword evidence="2" id="KW-1015">Disulfide bond</keyword>
<evidence type="ECO:0000313" key="7">
    <source>
        <dbReference type="Proteomes" id="UP000270094"/>
    </source>
</evidence>
<dbReference type="EMBL" id="UYYB01102018">
    <property type="protein sequence ID" value="VDM78456.1"/>
    <property type="molecule type" value="Genomic_DNA"/>
</dbReference>
<organism evidence="6 7">
    <name type="scientific">Strongylus vulgaris</name>
    <name type="common">Blood worm</name>
    <dbReference type="NCBI Taxonomy" id="40348"/>
    <lineage>
        <taxon>Eukaryota</taxon>
        <taxon>Metazoa</taxon>
        <taxon>Ecdysozoa</taxon>
        <taxon>Nematoda</taxon>
        <taxon>Chromadorea</taxon>
        <taxon>Rhabditida</taxon>
        <taxon>Rhabditina</taxon>
        <taxon>Rhabditomorpha</taxon>
        <taxon>Strongyloidea</taxon>
        <taxon>Strongylidae</taxon>
        <taxon>Strongylus</taxon>
    </lineage>
</organism>
<keyword evidence="4" id="KW-0393">Immunoglobulin domain</keyword>
<dbReference type="OrthoDB" id="5973910at2759"/>
<sequence>MAFKLHLSDKETHITKLTWLKDGVELEKSVDSNLTWLKDGLELEKSVDSNVIYANDGSLIISAARLRDSGNYTCEATNIANRRSTDPVTLSVYVES</sequence>
<dbReference type="Proteomes" id="UP000270094">
    <property type="component" value="Unassembled WGS sequence"/>
</dbReference>
<dbReference type="InterPro" id="IPR013783">
    <property type="entry name" value="Ig-like_fold"/>
</dbReference>
<dbReference type="Pfam" id="PF07679">
    <property type="entry name" value="I-set"/>
    <property type="match status" value="1"/>
</dbReference>
<evidence type="ECO:0000256" key="1">
    <source>
        <dbReference type="ARBA" id="ARBA00022729"/>
    </source>
</evidence>
<dbReference type="PANTHER" id="PTHR44337">
    <property type="entry name" value="CARCINOEMBRYONIC ANTIGEN-RELATED CELL ADHESION MOLECULE 8"/>
    <property type="match status" value="1"/>
</dbReference>